<sequence length="104" mass="11550">MDPPAAMSCPPIVDHFQHSLGGQTGSRVGDGTAMSRWHVSSILQSSYDHHLPVPAGCDYPIPYRHLLPLFTLLQYFSIVTSALSHFPGKLIMKTRYTLHFPMTA</sequence>
<protein>
    <submittedName>
        <fullName evidence="2">Uncharacterized protein</fullName>
    </submittedName>
</protein>
<dbReference type="Proteomes" id="UP000887581">
    <property type="component" value="Unplaced"/>
</dbReference>
<evidence type="ECO:0000313" key="2">
    <source>
        <dbReference type="WBParaSite" id="sdigi.contig177.g5697.t1"/>
    </source>
</evidence>
<reference evidence="2" key="1">
    <citation type="submission" date="2022-11" db="UniProtKB">
        <authorList>
            <consortium name="WormBaseParasite"/>
        </authorList>
    </citation>
    <scope>IDENTIFICATION</scope>
</reference>
<dbReference type="AlphaFoldDB" id="A0A915PI56"/>
<accession>A0A915PI56</accession>
<evidence type="ECO:0000313" key="1">
    <source>
        <dbReference type="Proteomes" id="UP000887581"/>
    </source>
</evidence>
<proteinExistence type="predicted"/>
<organism evidence="1 2">
    <name type="scientific">Setaria digitata</name>
    <dbReference type="NCBI Taxonomy" id="48799"/>
    <lineage>
        <taxon>Eukaryota</taxon>
        <taxon>Metazoa</taxon>
        <taxon>Ecdysozoa</taxon>
        <taxon>Nematoda</taxon>
        <taxon>Chromadorea</taxon>
        <taxon>Rhabditida</taxon>
        <taxon>Spirurina</taxon>
        <taxon>Spiruromorpha</taxon>
        <taxon>Filarioidea</taxon>
        <taxon>Setariidae</taxon>
        <taxon>Setaria</taxon>
    </lineage>
</organism>
<dbReference type="WBParaSite" id="sdigi.contig177.g5697.t1">
    <property type="protein sequence ID" value="sdigi.contig177.g5697.t1"/>
    <property type="gene ID" value="sdigi.contig177.g5697"/>
</dbReference>
<keyword evidence="1" id="KW-1185">Reference proteome</keyword>
<name>A0A915PI56_9BILA</name>